<dbReference type="EMBL" id="CAADJE010000036">
    <property type="protein sequence ID" value="VFS88834.1"/>
    <property type="molecule type" value="Genomic_DNA"/>
</dbReference>
<evidence type="ECO:0000313" key="5">
    <source>
        <dbReference type="Proteomes" id="UP000345637"/>
    </source>
</evidence>
<dbReference type="AlphaFoldDB" id="A0A485CWI6"/>
<dbReference type="Gene3D" id="3.90.1150.170">
    <property type="match status" value="1"/>
</dbReference>
<dbReference type="SUPFAM" id="SSF53383">
    <property type="entry name" value="PLP-dependent transferases"/>
    <property type="match status" value="1"/>
</dbReference>
<protein>
    <submittedName>
        <fullName evidence="4">L-2,4-diaminobutyrate decarboxylase</fullName>
        <ecNumber evidence="4">4.1.1.86</ecNumber>
    </submittedName>
</protein>
<dbReference type="GO" id="GO:0033983">
    <property type="term" value="F:diaminobutyrate decarboxylase activity"/>
    <property type="evidence" value="ECO:0007669"/>
    <property type="project" value="UniProtKB-EC"/>
</dbReference>
<evidence type="ECO:0000256" key="2">
    <source>
        <dbReference type="ARBA" id="ARBA00022898"/>
    </source>
</evidence>
<feature type="compositionally biased region" description="Basic and acidic residues" evidence="3">
    <location>
        <begin position="112"/>
        <end position="125"/>
    </location>
</feature>
<evidence type="ECO:0000256" key="3">
    <source>
        <dbReference type="SAM" id="MobiDB-lite"/>
    </source>
</evidence>
<feature type="region of interest" description="Disordered" evidence="3">
    <location>
        <begin position="103"/>
        <end position="125"/>
    </location>
</feature>
<dbReference type="Pfam" id="PF00282">
    <property type="entry name" value="Pyridoxal_deC"/>
    <property type="match status" value="1"/>
</dbReference>
<keyword evidence="4" id="KW-0456">Lyase</keyword>
<dbReference type="Proteomes" id="UP000345637">
    <property type="component" value="Unassembled WGS sequence"/>
</dbReference>
<name>A0A485CWI6_RAOPL</name>
<dbReference type="GO" id="GO:0030170">
    <property type="term" value="F:pyridoxal phosphate binding"/>
    <property type="evidence" value="ECO:0007669"/>
    <property type="project" value="InterPro"/>
</dbReference>
<evidence type="ECO:0000313" key="4">
    <source>
        <dbReference type="EMBL" id="VFS88834.1"/>
    </source>
</evidence>
<keyword evidence="2" id="KW-0663">Pyridoxal phosphate</keyword>
<comment type="cofactor">
    <cofactor evidence="1">
        <name>pyridoxal 5'-phosphate</name>
        <dbReference type="ChEBI" id="CHEBI:597326"/>
    </cofactor>
</comment>
<accession>A0A485CWI6</accession>
<dbReference type="InterPro" id="IPR015424">
    <property type="entry name" value="PyrdxlP-dep_Trfase"/>
</dbReference>
<evidence type="ECO:0000256" key="1">
    <source>
        <dbReference type="ARBA" id="ARBA00001933"/>
    </source>
</evidence>
<gene>
    <name evidence="4" type="primary">ddc_1</name>
    <name evidence="4" type="ORF">NCTC12998_06598</name>
</gene>
<dbReference type="InterPro" id="IPR002129">
    <property type="entry name" value="PyrdxlP-dep_de-COase"/>
</dbReference>
<organism evidence="4 5">
    <name type="scientific">Raoultella planticola</name>
    <name type="common">Klebsiella planticola</name>
    <dbReference type="NCBI Taxonomy" id="575"/>
    <lineage>
        <taxon>Bacteria</taxon>
        <taxon>Pseudomonadati</taxon>
        <taxon>Pseudomonadota</taxon>
        <taxon>Gammaproteobacteria</taxon>
        <taxon>Enterobacterales</taxon>
        <taxon>Enterobacteriaceae</taxon>
        <taxon>Klebsiella/Raoultella group</taxon>
        <taxon>Raoultella</taxon>
    </lineage>
</organism>
<proteinExistence type="predicted"/>
<dbReference type="GO" id="GO:0019752">
    <property type="term" value="P:carboxylic acid metabolic process"/>
    <property type="evidence" value="ECO:0007669"/>
    <property type="project" value="InterPro"/>
</dbReference>
<dbReference type="EC" id="4.1.1.86" evidence="4"/>
<reference evidence="4 5" key="1">
    <citation type="submission" date="2019-03" db="EMBL/GenBank/DDBJ databases">
        <authorList>
            <consortium name="Pathogen Informatics"/>
        </authorList>
    </citation>
    <scope>NUCLEOTIDE SEQUENCE [LARGE SCALE GENOMIC DNA]</scope>
    <source>
        <strain evidence="4 5">NCTC12998</strain>
    </source>
</reference>
<sequence length="125" mass="13976">MKNTACRIWSPKSLQTTRRFDALKLWMGLEALGQKQYAEIIDHGVTMAKNVAQYVTSQPTLELVMQAAAGERAVSALVRRRWPAAMMPLSALLNQPRRGCAARFRSGKRRGDRAQRHDLPEADAG</sequence>